<organism evidence="1 2">
    <name type="scientific">Hoeflea poritis</name>
    <dbReference type="NCBI Taxonomy" id="2993659"/>
    <lineage>
        <taxon>Bacteria</taxon>
        <taxon>Pseudomonadati</taxon>
        <taxon>Pseudomonadota</taxon>
        <taxon>Alphaproteobacteria</taxon>
        <taxon>Hyphomicrobiales</taxon>
        <taxon>Rhizobiaceae</taxon>
        <taxon>Hoeflea</taxon>
    </lineage>
</organism>
<evidence type="ECO:0000313" key="2">
    <source>
        <dbReference type="Proteomes" id="UP001148313"/>
    </source>
</evidence>
<sequence length="202" mass="22831">MNGSKKNEERDAVLFAFHQECEKPTAMQILDWVRRYPEYAEDIRAHAAVSHDWAARKSEEEVEVSQSLLDRGFSNALNALHNARVEAEEPAQSKSFHDLAAAQGIDVVQMAQDMDIARGVLAELFDGAMRPPVRKRIVDAVCDILKISRAMFDAALSLALQQPRFGHAKANGPPTVNARTCDQIIRESRMTPERKRYWLEED</sequence>
<accession>A0ABT4VVN8</accession>
<reference evidence="1" key="1">
    <citation type="submission" date="2022-11" db="EMBL/GenBank/DDBJ databases">
        <title>Hoeflea poritis sp. nov., isolated from scleractinian coral Porites lutea.</title>
        <authorList>
            <person name="Zhang G."/>
            <person name="Wei Q."/>
            <person name="Cai L."/>
        </authorList>
    </citation>
    <scope>NUCLEOTIDE SEQUENCE</scope>
    <source>
        <strain evidence="1">E7-10</strain>
    </source>
</reference>
<protein>
    <recommendedName>
        <fullName evidence="3">HTH cro/C1-type domain-containing protein</fullName>
    </recommendedName>
</protein>
<evidence type="ECO:0000313" key="1">
    <source>
        <dbReference type="EMBL" id="MDA4848780.1"/>
    </source>
</evidence>
<gene>
    <name evidence="1" type="ORF">OOZ53_25745</name>
</gene>
<keyword evidence="2" id="KW-1185">Reference proteome</keyword>
<evidence type="ECO:0008006" key="3">
    <source>
        <dbReference type="Google" id="ProtNLM"/>
    </source>
</evidence>
<dbReference type="Proteomes" id="UP001148313">
    <property type="component" value="Unassembled WGS sequence"/>
</dbReference>
<dbReference type="EMBL" id="JAPJZH010000032">
    <property type="protein sequence ID" value="MDA4848780.1"/>
    <property type="molecule type" value="Genomic_DNA"/>
</dbReference>
<comment type="caution">
    <text evidence="1">The sequence shown here is derived from an EMBL/GenBank/DDBJ whole genome shotgun (WGS) entry which is preliminary data.</text>
</comment>
<dbReference type="RefSeq" id="WP_271092657.1">
    <property type="nucleotide sequence ID" value="NZ_JAPJZH010000032.1"/>
</dbReference>
<name>A0ABT4VVN8_9HYPH</name>
<proteinExistence type="predicted"/>